<reference evidence="2 3" key="1">
    <citation type="submission" date="2020-07" db="EMBL/GenBank/DDBJ databases">
        <title>Comparative genomics of pyrophilous fungi reveals a link between fire events and developmental genes.</title>
        <authorList>
            <consortium name="DOE Joint Genome Institute"/>
            <person name="Steindorff A.S."/>
            <person name="Carver A."/>
            <person name="Calhoun S."/>
            <person name="Stillman K."/>
            <person name="Liu H."/>
            <person name="Lipzen A."/>
            <person name="Pangilinan J."/>
            <person name="Labutti K."/>
            <person name="Bruns T.D."/>
            <person name="Grigoriev I.V."/>
        </authorList>
    </citation>
    <scope>NUCLEOTIDE SEQUENCE [LARGE SCALE GENOMIC DNA]</scope>
    <source>
        <strain evidence="2 3">CBS 144469</strain>
    </source>
</reference>
<dbReference type="EMBL" id="JACGCI010000120">
    <property type="protein sequence ID" value="KAF6744486.1"/>
    <property type="molecule type" value="Genomic_DNA"/>
</dbReference>
<proteinExistence type="predicted"/>
<feature type="region of interest" description="Disordered" evidence="1">
    <location>
        <begin position="1370"/>
        <end position="1390"/>
    </location>
</feature>
<dbReference type="Proteomes" id="UP000521943">
    <property type="component" value="Unassembled WGS sequence"/>
</dbReference>
<feature type="compositionally biased region" description="Basic and acidic residues" evidence="1">
    <location>
        <begin position="1372"/>
        <end position="1382"/>
    </location>
</feature>
<protein>
    <recommendedName>
        <fullName evidence="4">JmjC domain-containing protein</fullName>
    </recommendedName>
</protein>
<feature type="region of interest" description="Disordered" evidence="1">
    <location>
        <begin position="635"/>
        <end position="718"/>
    </location>
</feature>
<dbReference type="OrthoDB" id="3062275at2759"/>
<dbReference type="SUPFAM" id="SSF51197">
    <property type="entry name" value="Clavaminate synthase-like"/>
    <property type="match status" value="1"/>
</dbReference>
<evidence type="ECO:0000256" key="1">
    <source>
        <dbReference type="SAM" id="MobiDB-lite"/>
    </source>
</evidence>
<feature type="compositionally biased region" description="Acidic residues" evidence="1">
    <location>
        <begin position="1251"/>
        <end position="1274"/>
    </location>
</feature>
<evidence type="ECO:0000313" key="2">
    <source>
        <dbReference type="EMBL" id="KAF6744486.1"/>
    </source>
</evidence>
<organism evidence="2 3">
    <name type="scientific">Ephemerocybe angulata</name>
    <dbReference type="NCBI Taxonomy" id="980116"/>
    <lineage>
        <taxon>Eukaryota</taxon>
        <taxon>Fungi</taxon>
        <taxon>Dikarya</taxon>
        <taxon>Basidiomycota</taxon>
        <taxon>Agaricomycotina</taxon>
        <taxon>Agaricomycetes</taxon>
        <taxon>Agaricomycetidae</taxon>
        <taxon>Agaricales</taxon>
        <taxon>Agaricineae</taxon>
        <taxon>Psathyrellaceae</taxon>
        <taxon>Ephemerocybe</taxon>
    </lineage>
</organism>
<accession>A0A8H6LX75</accession>
<evidence type="ECO:0008006" key="4">
    <source>
        <dbReference type="Google" id="ProtNLM"/>
    </source>
</evidence>
<feature type="region of interest" description="Disordered" evidence="1">
    <location>
        <begin position="1250"/>
        <end position="1275"/>
    </location>
</feature>
<sequence>MTLNHAHRVLNDDASRAITHQGTAELLRYLRVSSGRPSRPPVLLVSPAGPSTMARGEAKGVGEGGVGGRTGCWTLVIIHAAEVGFGTRSSTKTGRKFRRIGANEAMAWDTLSVAGFERRVESSLRVSKPLPPCLIQRVRNEDVVHGAIDIRVPNTSNDVALIVGEGRFVVRAEVSSVRGVSTCGKGCRRALVALGVAAVGDGVPVLWDVVNHAQECALRHPTCADWMSLVCRVPVYGERGGSALVALAFVVVDAGAMLLWDAYATRRGSRSTGASSIFRHSQPPTGPTASLLQTGIPGEWGFQPFIEKLNDFDRHPEKYPAWGVYKPQEFLHDDGFEAMPRVKAHRIQGGKHSLPVVEGLAMYTTALKVVDALCTVKGVQGEGVLEHEKQGYWVGKSMYIDALSDLKAGIQNFLSYAQALIVFHAPITAHAVCDPSLKLADEIANTYYGRKALCVVRNLATVAFSLSVMKKGYIQVPDNVNDLQIDSNGFSTANIEVLMAKPKRIRQALHLAANISPLTVILCGDLTKDTVCLEELLINMKLFGNTKPQLIRQLEQDIWERLFDIAQGKTSAYGAFTALLENWRARDVVGKIEDAESSYFMRENERLYTSDMSPYDAYLRPPFPLEALPPAALPYLRPKQVPDTDDETEVPNKDPAEPLAGGEEDEEERRRTSRRLAEKKTEVRKTPVPNPERKSYSRRRRAPKSSAMVEERDLADEEGESEVEIMDWWDWESAPFEARVKLEEELVETLEEVDDFVTSSAYGLKPPVNIDEVTEKYSDSQEREFEMVDGLGQLHQKKWFFHNKEDYDAWESICERAQRPAHIFHCMTYDEYKVLAPSKLQAIFAEKNIVVTGTPGIDVCFDLAGLETLADRHQRIELQDQSVPVTDGNFATRARTAIVQDLYDCHKAPREKKKSLNALSFPNPDAGIVPTPYASDVRAVQRTRLDPGCISALPTGDIRWGLAATEGAHSYWHIDTQGEGTSLRISRGQKGWFAAEPKVKADLGSTTFWTDQMLDVMKLSLNDYDVEGVILNPGDMLLMRGNTIHCAYTLEDSICHGGYFLSSACLSRTVCGAVHTFFESRVATNTDGPAFVGRVNSLAAFYHKCIALQDAVDEDDAHLPNVGTVDGLTNLLVFACGIELLNALSTDSYLPVSDDALVASIAKKDMDPDTALDLYDMSAVAHETRLHNACSRGRMVDLLERIFARYTIVDAEGREQDGWDFLWIPMLAWFIHALKDYHRRTSIAEKKVSIEGEEEGVDDEGEEEVVDAEGEGEETSISMRELFSRQLDWSATRWPELKAAVEDLAEREVEATKLLCDLPEFSIAPASHPKCEPAHRTPLQLLKLGLRVADSLYLTARRAFTSPYGKSFMRRHGSEDGDDAGRLAKKLRTV</sequence>
<name>A0A8H6LX75_9AGAR</name>
<dbReference type="Gene3D" id="2.60.120.650">
    <property type="entry name" value="Cupin"/>
    <property type="match status" value="1"/>
</dbReference>
<feature type="compositionally biased region" description="Basic and acidic residues" evidence="1">
    <location>
        <begin position="675"/>
        <end position="695"/>
    </location>
</feature>
<comment type="caution">
    <text evidence="2">The sequence shown here is derived from an EMBL/GenBank/DDBJ whole genome shotgun (WGS) entry which is preliminary data.</text>
</comment>
<gene>
    <name evidence="2" type="ORF">DFP72DRAFT_1078551</name>
</gene>
<keyword evidence="3" id="KW-1185">Reference proteome</keyword>
<evidence type="ECO:0000313" key="3">
    <source>
        <dbReference type="Proteomes" id="UP000521943"/>
    </source>
</evidence>